<evidence type="ECO:0000256" key="2">
    <source>
        <dbReference type="PIRNR" id="PIRNR006276"/>
    </source>
</evidence>
<protein>
    <recommendedName>
        <fullName evidence="2">Universal stress protein</fullName>
    </recommendedName>
</protein>
<keyword evidence="5" id="KW-1185">Reference proteome</keyword>
<dbReference type="PANTHER" id="PTHR46268:SF6">
    <property type="entry name" value="UNIVERSAL STRESS PROTEIN UP12"/>
    <property type="match status" value="1"/>
</dbReference>
<evidence type="ECO:0000256" key="1">
    <source>
        <dbReference type="ARBA" id="ARBA00008791"/>
    </source>
</evidence>
<gene>
    <name evidence="4" type="ORF">E5161_15655</name>
</gene>
<sequence>MYQHILAAYDGSEASRKALQQAVAIAKGAPGTKLTVVHALYQPTYAFGEFGFIPPEDYDRRVKEYEAKLLDEAKDQAASLSNVDFAVLTGYPASAILEYAKQNNCDLIVMGSRGLGAVREWMLGSVSHYVVQRAQIPVLIVK</sequence>
<comment type="similarity">
    <text evidence="1 2">Belongs to the universal stress protein A family.</text>
</comment>
<evidence type="ECO:0000313" key="5">
    <source>
        <dbReference type="Proteomes" id="UP000309673"/>
    </source>
</evidence>
<dbReference type="PIRSF" id="PIRSF006276">
    <property type="entry name" value="UspA"/>
    <property type="match status" value="1"/>
</dbReference>
<dbReference type="SUPFAM" id="SSF52402">
    <property type="entry name" value="Adenine nucleotide alpha hydrolases-like"/>
    <property type="match status" value="1"/>
</dbReference>
<comment type="subcellular location">
    <subcellularLocation>
        <location evidence="2">Cytoplasm</location>
    </subcellularLocation>
</comment>
<accession>A0A4U0F9F5</accession>
<dbReference type="PRINTS" id="PR01438">
    <property type="entry name" value="UNVRSLSTRESS"/>
</dbReference>
<dbReference type="GO" id="GO:0005737">
    <property type="term" value="C:cytoplasm"/>
    <property type="evidence" value="ECO:0007669"/>
    <property type="project" value="UniProtKB-SubCell"/>
</dbReference>
<dbReference type="AlphaFoldDB" id="A0A4U0F9F5"/>
<dbReference type="InterPro" id="IPR006016">
    <property type="entry name" value="UspA"/>
</dbReference>
<dbReference type="Proteomes" id="UP000309673">
    <property type="component" value="Unassembled WGS sequence"/>
</dbReference>
<dbReference type="Pfam" id="PF00582">
    <property type="entry name" value="Usp"/>
    <property type="match status" value="1"/>
</dbReference>
<dbReference type="InterPro" id="IPR006015">
    <property type="entry name" value="Universal_stress_UspA"/>
</dbReference>
<comment type="caution">
    <text evidence="4">The sequence shown here is derived from an EMBL/GenBank/DDBJ whole genome shotgun (WGS) entry which is preliminary data.</text>
</comment>
<dbReference type="EMBL" id="SUPK01000007">
    <property type="protein sequence ID" value="TJY41128.1"/>
    <property type="molecule type" value="Genomic_DNA"/>
</dbReference>
<proteinExistence type="inferred from homology"/>
<keyword evidence="2" id="KW-0963">Cytoplasm</keyword>
<dbReference type="RefSeq" id="WP_136778756.1">
    <property type="nucleotide sequence ID" value="NZ_SUPK01000007.1"/>
</dbReference>
<dbReference type="CDD" id="cd00293">
    <property type="entry name" value="USP-like"/>
    <property type="match status" value="1"/>
</dbReference>
<reference evidence="4 5" key="1">
    <citation type="submission" date="2019-04" db="EMBL/GenBank/DDBJ databases">
        <title>Cohnella sp. nov., isolated from soil.</title>
        <authorList>
            <person name="Kim W."/>
        </authorList>
    </citation>
    <scope>NUCLEOTIDE SEQUENCE [LARGE SCALE GENOMIC DNA]</scope>
    <source>
        <strain evidence="4 5">CAU 1483</strain>
    </source>
</reference>
<dbReference type="InterPro" id="IPR014729">
    <property type="entry name" value="Rossmann-like_a/b/a_fold"/>
</dbReference>
<organism evidence="4 5">
    <name type="scientific">Cohnella pontilimi</name>
    <dbReference type="NCBI Taxonomy" id="2564100"/>
    <lineage>
        <taxon>Bacteria</taxon>
        <taxon>Bacillati</taxon>
        <taxon>Bacillota</taxon>
        <taxon>Bacilli</taxon>
        <taxon>Bacillales</taxon>
        <taxon>Paenibacillaceae</taxon>
        <taxon>Cohnella</taxon>
    </lineage>
</organism>
<feature type="domain" description="UspA" evidence="3">
    <location>
        <begin position="1"/>
        <end position="142"/>
    </location>
</feature>
<evidence type="ECO:0000259" key="3">
    <source>
        <dbReference type="Pfam" id="PF00582"/>
    </source>
</evidence>
<dbReference type="PANTHER" id="PTHR46268">
    <property type="entry name" value="STRESS RESPONSE PROTEIN NHAX"/>
    <property type="match status" value="1"/>
</dbReference>
<name>A0A4U0F9F5_9BACL</name>
<dbReference type="OrthoDB" id="9777884at2"/>
<dbReference type="Gene3D" id="3.40.50.620">
    <property type="entry name" value="HUPs"/>
    <property type="match status" value="1"/>
</dbReference>
<evidence type="ECO:0000313" key="4">
    <source>
        <dbReference type="EMBL" id="TJY41128.1"/>
    </source>
</evidence>